<dbReference type="PANTHER" id="PTHR10196:SF69">
    <property type="entry name" value="GLYCEROL KINASE"/>
    <property type="match status" value="1"/>
</dbReference>
<evidence type="ECO:0000256" key="1">
    <source>
        <dbReference type="ARBA" id="ARBA00009156"/>
    </source>
</evidence>
<dbReference type="GO" id="GO:0019563">
    <property type="term" value="P:glycerol catabolic process"/>
    <property type="evidence" value="ECO:0007669"/>
    <property type="project" value="TreeGrafter"/>
</dbReference>
<dbReference type="Pfam" id="PF02782">
    <property type="entry name" value="FGGY_C"/>
    <property type="match status" value="1"/>
</dbReference>
<dbReference type="CDD" id="cd07769">
    <property type="entry name" value="ASKHA_NBD_FGGY_GK"/>
    <property type="match status" value="1"/>
</dbReference>
<reference evidence="10 11" key="1">
    <citation type="journal article" date="2018" name="Microbiome">
        <title>Fine metagenomic profile of the Mediterranean stratified and mixed water columns revealed by assembly and recruitment.</title>
        <authorList>
            <person name="Haro-Moreno J.M."/>
            <person name="Lopez-Perez M."/>
            <person name="De La Torre J.R."/>
            <person name="Picazo A."/>
            <person name="Camacho A."/>
            <person name="Rodriguez-Valera F."/>
        </authorList>
    </citation>
    <scope>NUCLEOTIDE SEQUENCE [LARGE SCALE GENOMIC DNA]</scope>
    <source>
        <strain evidence="10">MED-G83</strain>
    </source>
</reference>
<evidence type="ECO:0000256" key="3">
    <source>
        <dbReference type="ARBA" id="ARBA00022741"/>
    </source>
</evidence>
<evidence type="ECO:0000259" key="9">
    <source>
        <dbReference type="Pfam" id="PF02782"/>
    </source>
</evidence>
<dbReference type="Pfam" id="PF00370">
    <property type="entry name" value="FGGY_N"/>
    <property type="match status" value="1"/>
</dbReference>
<dbReference type="FunFam" id="3.30.420.40:FF:000008">
    <property type="entry name" value="Glycerol kinase"/>
    <property type="match status" value="1"/>
</dbReference>
<keyword evidence="2 10" id="KW-0808">Transferase</keyword>
<dbReference type="SUPFAM" id="SSF53067">
    <property type="entry name" value="Actin-like ATPase domain"/>
    <property type="match status" value="2"/>
</dbReference>
<evidence type="ECO:0000313" key="10">
    <source>
        <dbReference type="EMBL" id="RCL38111.1"/>
    </source>
</evidence>
<sequence length="478" mass="53251">MILTIDQGTTSSRAIIFDTNGSVIDSKQKEYPLIYPQNGWVEIDPEKLLESVTNTIKTFQASKIDYAAITNQRETTIVWDKDTGKAIYNAIVWQDRRTDQYCSSIGSPDLKEQILNKTGLILDPYFSATKIRWILDNVEGAREKANQGKLLFGTVDSYLMYKLSNHKIHKTDFTNASRTMLFNIHTCEWDQDLLELFDIPASILPEVMPSDSSFGALETMNNIEVRAVLGDQHAALFGQHCLNKGDLKSTYGTGCFLMVNTGNEAIKSSSGLLTTIGYAFNGELNYALEGSIYSAGTITQWLRDQLNFFKTAKDSEIFLNNSLLSNEVFFIPAFNGLGAPYWDSNIRGSFHGLTRDTNKNDLTTAALASISFQTKDIITTLNKDNIQVEKLKIDGGMVENDWFTKHLATTINRSVLIPDNKESTALGVAMMAGIASGLCSEDVLAQAKAREVKVDSEKSKEVLAEYDAWKSILEKELH</sequence>
<dbReference type="InterPro" id="IPR018485">
    <property type="entry name" value="FGGY_C"/>
</dbReference>
<dbReference type="Proteomes" id="UP000252147">
    <property type="component" value="Unassembled WGS sequence"/>
</dbReference>
<evidence type="ECO:0000259" key="8">
    <source>
        <dbReference type="Pfam" id="PF00370"/>
    </source>
</evidence>
<dbReference type="GO" id="GO:0005829">
    <property type="term" value="C:cytosol"/>
    <property type="evidence" value="ECO:0007669"/>
    <property type="project" value="TreeGrafter"/>
</dbReference>
<name>A0A368BLH6_9GAMM</name>
<gene>
    <name evidence="10" type="ORF">DBW97_03510</name>
</gene>
<keyword evidence="6" id="KW-0067">ATP-binding</keyword>
<organism evidence="10 11">
    <name type="scientific">SAR86 cluster bacterium</name>
    <dbReference type="NCBI Taxonomy" id="2030880"/>
    <lineage>
        <taxon>Bacteria</taxon>
        <taxon>Pseudomonadati</taxon>
        <taxon>Pseudomonadota</taxon>
        <taxon>Gammaproteobacteria</taxon>
        <taxon>SAR86 cluster</taxon>
    </lineage>
</organism>
<protein>
    <recommendedName>
        <fullName evidence="7">ATP:glycerol 3-phosphotransferase</fullName>
    </recommendedName>
</protein>
<dbReference type="PIRSF" id="PIRSF000538">
    <property type="entry name" value="GlpK"/>
    <property type="match status" value="1"/>
</dbReference>
<evidence type="ECO:0000256" key="5">
    <source>
        <dbReference type="ARBA" id="ARBA00022798"/>
    </source>
</evidence>
<dbReference type="PANTHER" id="PTHR10196">
    <property type="entry name" value="SUGAR KINASE"/>
    <property type="match status" value="1"/>
</dbReference>
<dbReference type="Gene3D" id="3.30.420.40">
    <property type="match status" value="2"/>
</dbReference>
<dbReference type="InterPro" id="IPR018484">
    <property type="entry name" value="FGGY_N"/>
</dbReference>
<keyword evidence="4 10" id="KW-0418">Kinase</keyword>
<dbReference type="NCBIfam" id="NF000756">
    <property type="entry name" value="PRK00047.1"/>
    <property type="match status" value="1"/>
</dbReference>
<feature type="domain" description="Carbohydrate kinase FGGY C-terminal" evidence="9">
    <location>
        <begin position="248"/>
        <end position="435"/>
    </location>
</feature>
<proteinExistence type="inferred from homology"/>
<evidence type="ECO:0000256" key="6">
    <source>
        <dbReference type="ARBA" id="ARBA00022840"/>
    </source>
</evidence>
<dbReference type="InterPro" id="IPR043129">
    <property type="entry name" value="ATPase_NBD"/>
</dbReference>
<accession>A0A368BLH6</accession>
<dbReference type="GO" id="GO:0004370">
    <property type="term" value="F:glycerol kinase activity"/>
    <property type="evidence" value="ECO:0007669"/>
    <property type="project" value="TreeGrafter"/>
</dbReference>
<dbReference type="AlphaFoldDB" id="A0A368BLH6"/>
<comment type="similarity">
    <text evidence="1">Belongs to the FGGY kinase family.</text>
</comment>
<evidence type="ECO:0000256" key="7">
    <source>
        <dbReference type="ARBA" id="ARBA00043149"/>
    </source>
</evidence>
<evidence type="ECO:0000256" key="2">
    <source>
        <dbReference type="ARBA" id="ARBA00022679"/>
    </source>
</evidence>
<keyword evidence="5" id="KW-0319">Glycerol metabolism</keyword>
<evidence type="ECO:0000313" key="11">
    <source>
        <dbReference type="Proteomes" id="UP000252147"/>
    </source>
</evidence>
<dbReference type="InterPro" id="IPR018483">
    <property type="entry name" value="Carb_kinase_FGGY_CS"/>
</dbReference>
<keyword evidence="3" id="KW-0547">Nucleotide-binding</keyword>
<dbReference type="GO" id="GO:0005524">
    <property type="term" value="F:ATP binding"/>
    <property type="evidence" value="ECO:0007669"/>
    <property type="project" value="UniProtKB-KW"/>
</dbReference>
<dbReference type="PROSITE" id="PS00933">
    <property type="entry name" value="FGGY_KINASES_1"/>
    <property type="match status" value="1"/>
</dbReference>
<dbReference type="EMBL" id="QOPD01000005">
    <property type="protein sequence ID" value="RCL38111.1"/>
    <property type="molecule type" value="Genomic_DNA"/>
</dbReference>
<evidence type="ECO:0000256" key="4">
    <source>
        <dbReference type="ARBA" id="ARBA00022777"/>
    </source>
</evidence>
<dbReference type="InterPro" id="IPR000577">
    <property type="entry name" value="Carb_kinase_FGGY"/>
</dbReference>
<feature type="domain" description="Carbohydrate kinase FGGY N-terminal" evidence="8">
    <location>
        <begin position="1"/>
        <end position="238"/>
    </location>
</feature>
<comment type="caution">
    <text evidence="10">The sequence shown here is derived from an EMBL/GenBank/DDBJ whole genome shotgun (WGS) entry which is preliminary data.</text>
</comment>